<dbReference type="HOGENOM" id="CLU_2170463_0_0_1"/>
<dbReference type="VEuPathDB" id="FungiDB:MGYG_04496"/>
<evidence type="ECO:0000313" key="1">
    <source>
        <dbReference type="EMBL" id="EFR01488.1"/>
    </source>
</evidence>
<evidence type="ECO:0008006" key="3">
    <source>
        <dbReference type="Google" id="ProtNLM"/>
    </source>
</evidence>
<name>E4UTE3_ARTGP</name>
<protein>
    <recommendedName>
        <fullName evidence="3">Glutaredoxin domain-containing protein</fullName>
    </recommendedName>
</protein>
<sequence length="110" mass="12443">MFRLRKVYTYTFYGVPYCTSCKATVKTLVRKDSLTVPVPRINIIGRTNLHPPCRADGQNGRDVRASSLLSHRQTTSTPCLWRLIMQDCQAFGLFQEPLQTGGPSNTFSFI</sequence>
<accession>E4UTE3</accession>
<dbReference type="Proteomes" id="UP000002669">
    <property type="component" value="Unassembled WGS sequence"/>
</dbReference>
<dbReference type="EMBL" id="DS989824">
    <property type="protein sequence ID" value="EFR01488.1"/>
    <property type="molecule type" value="Genomic_DNA"/>
</dbReference>
<gene>
    <name evidence="1" type="ORF">MGYG_04496</name>
</gene>
<dbReference type="GeneID" id="10029610"/>
<keyword evidence="2" id="KW-1185">Reference proteome</keyword>
<proteinExistence type="predicted"/>
<dbReference type="AlphaFoldDB" id="E4UTE3"/>
<organism evidence="2">
    <name type="scientific">Arthroderma gypseum (strain ATCC MYA-4604 / CBS 118893)</name>
    <name type="common">Microsporum gypseum</name>
    <dbReference type="NCBI Taxonomy" id="535722"/>
    <lineage>
        <taxon>Eukaryota</taxon>
        <taxon>Fungi</taxon>
        <taxon>Dikarya</taxon>
        <taxon>Ascomycota</taxon>
        <taxon>Pezizomycotina</taxon>
        <taxon>Eurotiomycetes</taxon>
        <taxon>Eurotiomycetidae</taxon>
        <taxon>Onygenales</taxon>
        <taxon>Arthrodermataceae</taxon>
        <taxon>Nannizzia</taxon>
    </lineage>
</organism>
<reference evidence="2" key="1">
    <citation type="journal article" date="2012" name="MBio">
        <title>Comparative genome analysis of Trichophyton rubrum and related dermatophytes reveals candidate genes involved in infection.</title>
        <authorList>
            <person name="Martinez D.A."/>
            <person name="Oliver B.G."/>
            <person name="Graeser Y."/>
            <person name="Goldberg J.M."/>
            <person name="Li W."/>
            <person name="Martinez-Rossi N.M."/>
            <person name="Monod M."/>
            <person name="Shelest E."/>
            <person name="Barton R.C."/>
            <person name="Birch E."/>
            <person name="Brakhage A.A."/>
            <person name="Chen Z."/>
            <person name="Gurr S.J."/>
            <person name="Heiman D."/>
            <person name="Heitman J."/>
            <person name="Kosti I."/>
            <person name="Rossi A."/>
            <person name="Saif S."/>
            <person name="Samalova M."/>
            <person name="Saunders C.W."/>
            <person name="Shea T."/>
            <person name="Summerbell R.C."/>
            <person name="Xu J."/>
            <person name="Young S."/>
            <person name="Zeng Q."/>
            <person name="Birren B.W."/>
            <person name="Cuomo C.A."/>
            <person name="White T.C."/>
        </authorList>
    </citation>
    <scope>NUCLEOTIDE SEQUENCE [LARGE SCALE GENOMIC DNA]</scope>
    <source>
        <strain evidence="2">ATCC MYA-4604 / CBS 118893</strain>
    </source>
</reference>
<dbReference type="RefSeq" id="XP_003174318.1">
    <property type="nucleotide sequence ID" value="XM_003174270.1"/>
</dbReference>
<dbReference type="InParanoid" id="E4UTE3"/>
<evidence type="ECO:0000313" key="2">
    <source>
        <dbReference type="Proteomes" id="UP000002669"/>
    </source>
</evidence>